<name>A0A6C0J228_9ZZZZ</name>
<protein>
    <submittedName>
        <fullName evidence="1">Uncharacterized protein</fullName>
    </submittedName>
</protein>
<dbReference type="EMBL" id="MN740283">
    <property type="protein sequence ID" value="QHT97703.1"/>
    <property type="molecule type" value="Genomic_DNA"/>
</dbReference>
<dbReference type="AlphaFoldDB" id="A0A6C0J228"/>
<sequence>MLQLVIKNFEYILNELGRKQLGPLYPDDSTAYILSRSNNLVSQRNKFDVAGIEALQILGTRIG</sequence>
<organism evidence="1">
    <name type="scientific">viral metagenome</name>
    <dbReference type="NCBI Taxonomy" id="1070528"/>
    <lineage>
        <taxon>unclassified sequences</taxon>
        <taxon>metagenomes</taxon>
        <taxon>organismal metagenomes</taxon>
    </lineage>
</organism>
<accession>A0A6C0J228</accession>
<proteinExistence type="predicted"/>
<evidence type="ECO:0000313" key="1">
    <source>
        <dbReference type="EMBL" id="QHT97703.1"/>
    </source>
</evidence>
<reference evidence="1" key="1">
    <citation type="journal article" date="2020" name="Nature">
        <title>Giant virus diversity and host interactions through global metagenomics.</title>
        <authorList>
            <person name="Schulz F."/>
            <person name="Roux S."/>
            <person name="Paez-Espino D."/>
            <person name="Jungbluth S."/>
            <person name="Walsh D.A."/>
            <person name="Denef V.J."/>
            <person name="McMahon K.D."/>
            <person name="Konstantinidis K.T."/>
            <person name="Eloe-Fadrosh E.A."/>
            <person name="Kyrpides N.C."/>
            <person name="Woyke T."/>
        </authorList>
    </citation>
    <scope>NUCLEOTIDE SEQUENCE</scope>
    <source>
        <strain evidence="1">GVMAG-M-3300025572-1</strain>
    </source>
</reference>